<dbReference type="AlphaFoldDB" id="A0A0M0JQI0"/>
<keyword evidence="2" id="KW-1185">Reference proteome</keyword>
<sequence length="73" mass="7619">MSLYARAPATEEESAKRAVWAATAKASAEKAEAAAEAARKQKQFDDVKTAIAAAKDAKISVADFQVLLTAAGH</sequence>
<dbReference type="Proteomes" id="UP000037460">
    <property type="component" value="Unassembled WGS sequence"/>
</dbReference>
<protein>
    <submittedName>
        <fullName evidence="1">Uncharacterized protein</fullName>
    </submittedName>
</protein>
<evidence type="ECO:0000313" key="2">
    <source>
        <dbReference type="Proteomes" id="UP000037460"/>
    </source>
</evidence>
<evidence type="ECO:0000313" key="1">
    <source>
        <dbReference type="EMBL" id="KOO28740.1"/>
    </source>
</evidence>
<organism evidence="1 2">
    <name type="scientific">Chrysochromulina tobinii</name>
    <dbReference type="NCBI Taxonomy" id="1460289"/>
    <lineage>
        <taxon>Eukaryota</taxon>
        <taxon>Haptista</taxon>
        <taxon>Haptophyta</taxon>
        <taxon>Prymnesiophyceae</taxon>
        <taxon>Prymnesiales</taxon>
        <taxon>Chrysochromulinaceae</taxon>
        <taxon>Chrysochromulina</taxon>
    </lineage>
</organism>
<dbReference type="EMBL" id="JWZX01002520">
    <property type="protein sequence ID" value="KOO28740.1"/>
    <property type="molecule type" value="Genomic_DNA"/>
</dbReference>
<reference evidence="2" key="1">
    <citation type="journal article" date="2015" name="PLoS Genet.">
        <title>Genome Sequence and Transcriptome Analyses of Chrysochromulina tobin: Metabolic Tools for Enhanced Algal Fitness in the Prominent Order Prymnesiales (Haptophyceae).</title>
        <authorList>
            <person name="Hovde B.T."/>
            <person name="Deodato C.R."/>
            <person name="Hunsperger H.M."/>
            <person name="Ryken S.A."/>
            <person name="Yost W."/>
            <person name="Jha R.K."/>
            <person name="Patterson J."/>
            <person name="Monnat R.J. Jr."/>
            <person name="Barlow S.B."/>
            <person name="Starkenburg S.R."/>
            <person name="Cattolico R.A."/>
        </authorList>
    </citation>
    <scope>NUCLEOTIDE SEQUENCE</scope>
    <source>
        <strain evidence="2">CCMP291</strain>
    </source>
</reference>
<accession>A0A0M0JQI0</accession>
<name>A0A0M0JQI0_9EUKA</name>
<comment type="caution">
    <text evidence="1">The sequence shown here is derived from an EMBL/GenBank/DDBJ whole genome shotgun (WGS) entry which is preliminary data.</text>
</comment>
<proteinExistence type="predicted"/>
<gene>
    <name evidence="1" type="ORF">Ctob_006657</name>
</gene>